<protein>
    <recommendedName>
        <fullName evidence="3">Restriction endonuclease</fullName>
    </recommendedName>
</protein>
<evidence type="ECO:0000313" key="2">
    <source>
        <dbReference type="Proteomes" id="UP001461341"/>
    </source>
</evidence>
<accession>A0ABZ2Y7Y9</accession>
<dbReference type="EMBL" id="CP121689">
    <property type="protein sequence ID" value="WZL75121.1"/>
    <property type="molecule type" value="Genomic_DNA"/>
</dbReference>
<evidence type="ECO:0008006" key="3">
    <source>
        <dbReference type="Google" id="ProtNLM"/>
    </source>
</evidence>
<gene>
    <name evidence="1" type="ORF">QBE54_05835</name>
</gene>
<evidence type="ECO:0000313" key="1">
    <source>
        <dbReference type="EMBL" id="WZL75121.1"/>
    </source>
</evidence>
<keyword evidence="2" id="KW-1185">Reference proteome</keyword>
<proteinExistence type="predicted"/>
<name>A0ABZ2Y7Y9_9BACT</name>
<organism evidence="1 2">
    <name type="scientific">Thermatribacter velox</name>
    <dbReference type="NCBI Taxonomy" id="3039681"/>
    <lineage>
        <taxon>Bacteria</taxon>
        <taxon>Pseudomonadati</taxon>
        <taxon>Atribacterota</taxon>
        <taxon>Atribacteria</taxon>
        <taxon>Atribacterales</taxon>
        <taxon>Thermatribacteraceae</taxon>
        <taxon>Thermatribacter</taxon>
    </lineage>
</organism>
<dbReference type="Proteomes" id="UP001461341">
    <property type="component" value="Chromosome"/>
</dbReference>
<dbReference type="RefSeq" id="WP_369017267.1">
    <property type="nucleotide sequence ID" value="NZ_CP121689.1"/>
</dbReference>
<reference evidence="1 2" key="1">
    <citation type="submission" date="2023-03" db="EMBL/GenBank/DDBJ databases">
        <title>Novel Species.</title>
        <authorList>
            <person name="Ma S."/>
        </authorList>
    </citation>
    <scope>NUCLEOTIDE SEQUENCE [LARGE SCALE GENOMIC DNA]</scope>
    <source>
        <strain evidence="1 2">B11</strain>
    </source>
</reference>
<sequence>MAKITFEKLAKIIFGEIIPKLEHNDGVAIFAKERAKFEGWLKVELCGGLSKYALTITPEKDRIDITFDDWAIELKTVNTNYRYENTKNKTRPITKNIQGVIEDIEKLKGTDYVKKAILFVVFPVTHNHKYWKIHLQKISNLLKDMEYKEFRFKNNVPGVVYFGAIQ</sequence>